<accession>A0A1I0BDF8</accession>
<dbReference type="RefSeq" id="WP_091690494.1">
    <property type="nucleotide sequence ID" value="NZ_CAAGSJ010000008.1"/>
</dbReference>
<evidence type="ECO:0000313" key="2">
    <source>
        <dbReference type="Proteomes" id="UP000243338"/>
    </source>
</evidence>
<dbReference type="InterPro" id="IPR024422">
    <property type="entry name" value="Protein_unknown_function_OB"/>
</dbReference>
<dbReference type="PROSITE" id="PS51257">
    <property type="entry name" value="PROKAR_LIPOPROTEIN"/>
    <property type="match status" value="1"/>
</dbReference>
<name>A0A1I0BDF8_9EURY</name>
<dbReference type="OrthoDB" id="141967at2157"/>
<evidence type="ECO:0000313" key="1">
    <source>
        <dbReference type="EMBL" id="SET04228.1"/>
    </source>
</evidence>
<evidence type="ECO:0008006" key="3">
    <source>
        <dbReference type="Google" id="ProtNLM"/>
    </source>
</evidence>
<keyword evidence="2" id="KW-1185">Reference proteome</keyword>
<protein>
    <recommendedName>
        <fullName evidence="3">tRNA_anti-like</fullName>
    </recommendedName>
</protein>
<organism evidence="1 2">
    <name type="scientific">Methanococcoides vulcani</name>
    <dbReference type="NCBI Taxonomy" id="1353158"/>
    <lineage>
        <taxon>Archaea</taxon>
        <taxon>Methanobacteriati</taxon>
        <taxon>Methanobacteriota</taxon>
        <taxon>Stenosarchaea group</taxon>
        <taxon>Methanomicrobia</taxon>
        <taxon>Methanosarcinales</taxon>
        <taxon>Methanosarcinaceae</taxon>
        <taxon>Methanococcoides</taxon>
    </lineage>
</organism>
<gene>
    <name evidence="1" type="ORF">SAMN04488587_2044</name>
</gene>
<sequence>MKFAKIGMVLLLIAVLVVSGCSDSEESPEEVSEIAEDLGVDVMSTSFDDFGVVFCDPETSQDEIAALVDEEYKGNFVQWTGTISAITDNGNSYTAQIKHCPDSISDAGVTFKPDQNEAASQLIKGQEITYLGRVTRYQKGVGFWVEEASIVS</sequence>
<reference evidence="2" key="1">
    <citation type="submission" date="2016-10" db="EMBL/GenBank/DDBJ databases">
        <authorList>
            <person name="Varghese N."/>
            <person name="Submissions S."/>
        </authorList>
    </citation>
    <scope>NUCLEOTIDE SEQUENCE [LARGE SCALE GENOMIC DNA]</scope>
    <source>
        <strain evidence="2">SLH 33</strain>
    </source>
</reference>
<dbReference type="AlphaFoldDB" id="A0A1I0BDF8"/>
<proteinExistence type="predicted"/>
<dbReference type="Proteomes" id="UP000243338">
    <property type="component" value="Unassembled WGS sequence"/>
</dbReference>
<dbReference type="Pfam" id="PF12869">
    <property type="entry name" value="tRNA_anti-like"/>
    <property type="match status" value="1"/>
</dbReference>
<dbReference type="EMBL" id="FOHQ01000007">
    <property type="protein sequence ID" value="SET04228.1"/>
    <property type="molecule type" value="Genomic_DNA"/>
</dbReference>